<dbReference type="InterPro" id="IPR026570">
    <property type="entry name" value="CCDC86"/>
</dbReference>
<dbReference type="OrthoDB" id="781329at2759"/>
<evidence type="ECO:0000256" key="7">
    <source>
        <dbReference type="ARBA" id="ARBA00023054"/>
    </source>
</evidence>
<feature type="region of interest" description="Disordered" evidence="10">
    <location>
        <begin position="21"/>
        <end position="205"/>
    </location>
</feature>
<dbReference type="Gramene" id="CDP16735">
    <property type="protein sequence ID" value="CDP16735"/>
    <property type="gene ID" value="GSCOC_T00019214001"/>
</dbReference>
<feature type="compositionally biased region" description="Polar residues" evidence="10">
    <location>
        <begin position="61"/>
        <end position="77"/>
    </location>
</feature>
<gene>
    <name evidence="11" type="ORF">GSCOC_T00019214001</name>
</gene>
<evidence type="ECO:0000313" key="11">
    <source>
        <dbReference type="EMBL" id="CDP16735.1"/>
    </source>
</evidence>
<feature type="compositionally biased region" description="Polar residues" evidence="10">
    <location>
        <begin position="84"/>
        <end position="96"/>
    </location>
</feature>
<evidence type="ECO:0000256" key="8">
    <source>
        <dbReference type="ARBA" id="ARBA00023242"/>
    </source>
</evidence>
<evidence type="ECO:0000256" key="4">
    <source>
        <dbReference type="ARBA" id="ARBA00022454"/>
    </source>
</evidence>
<dbReference type="PhylomeDB" id="A0A068V7L0"/>
<dbReference type="Proteomes" id="UP000295252">
    <property type="component" value="Chromosome IX"/>
</dbReference>
<feature type="compositionally biased region" description="Polar residues" evidence="10">
    <location>
        <begin position="165"/>
        <end position="179"/>
    </location>
</feature>
<keyword evidence="4" id="KW-0158">Chromosome</keyword>
<reference evidence="12" key="1">
    <citation type="journal article" date="2014" name="Science">
        <title>The coffee genome provides insight into the convergent evolution of caffeine biosynthesis.</title>
        <authorList>
            <person name="Denoeud F."/>
            <person name="Carretero-Paulet L."/>
            <person name="Dereeper A."/>
            <person name="Droc G."/>
            <person name="Guyot R."/>
            <person name="Pietrella M."/>
            <person name="Zheng C."/>
            <person name="Alberti A."/>
            <person name="Anthony F."/>
            <person name="Aprea G."/>
            <person name="Aury J.M."/>
            <person name="Bento P."/>
            <person name="Bernard M."/>
            <person name="Bocs S."/>
            <person name="Campa C."/>
            <person name="Cenci A."/>
            <person name="Combes M.C."/>
            <person name="Crouzillat D."/>
            <person name="Da Silva C."/>
            <person name="Daddiego L."/>
            <person name="De Bellis F."/>
            <person name="Dussert S."/>
            <person name="Garsmeur O."/>
            <person name="Gayraud T."/>
            <person name="Guignon V."/>
            <person name="Jahn K."/>
            <person name="Jamilloux V."/>
            <person name="Joet T."/>
            <person name="Labadie K."/>
            <person name="Lan T."/>
            <person name="Leclercq J."/>
            <person name="Lepelley M."/>
            <person name="Leroy T."/>
            <person name="Li L.T."/>
            <person name="Librado P."/>
            <person name="Lopez L."/>
            <person name="Munoz A."/>
            <person name="Noel B."/>
            <person name="Pallavicini A."/>
            <person name="Perrotta G."/>
            <person name="Poncet V."/>
            <person name="Pot D."/>
            <person name="Priyono X."/>
            <person name="Rigoreau M."/>
            <person name="Rouard M."/>
            <person name="Rozas J."/>
            <person name="Tranchant-Dubreuil C."/>
            <person name="VanBuren R."/>
            <person name="Zhang Q."/>
            <person name="Andrade A.C."/>
            <person name="Argout X."/>
            <person name="Bertrand B."/>
            <person name="de Kochko A."/>
            <person name="Graziosi G."/>
            <person name="Henry R.J."/>
            <person name="Jayarama X."/>
            <person name="Ming R."/>
            <person name="Nagai C."/>
            <person name="Rounsley S."/>
            <person name="Sankoff D."/>
            <person name="Giuliano G."/>
            <person name="Albert V.A."/>
            <person name="Wincker P."/>
            <person name="Lashermes P."/>
        </authorList>
    </citation>
    <scope>NUCLEOTIDE SEQUENCE [LARGE SCALE GENOMIC DNA]</scope>
    <source>
        <strain evidence="12">cv. DH200-94</strain>
    </source>
</reference>
<sequence>MACHIDFRCLDEGFGGKTLKRKRSLHLQQQHQHQNHDHSAAAATATDDMELEDFEADEDNTNLPSNKRQAVTSSDNPNKPVGLPTSSGSRNVSGRNWKQVRTLRASARNASRKRSTTAEEQRKREREIKKAYQERMKELKEEIRQNKAEKRKKREEREKRKQDNILRSGTKLQKITNPKTLKKISKSAKQRKLLKLLPDADPPAK</sequence>
<accession>A0A068V7L0</accession>
<comment type="function">
    <text evidence="9">Required for proper chromosome segregation during mitosis and error-free mitotic progression.</text>
</comment>
<dbReference type="STRING" id="49390.A0A068V7L0"/>
<dbReference type="FunCoup" id="A0A068V7L0">
    <property type="interactions" value="943"/>
</dbReference>
<evidence type="ECO:0000256" key="3">
    <source>
        <dbReference type="ARBA" id="ARBA00016738"/>
    </source>
</evidence>
<comment type="subcellular location">
    <subcellularLocation>
        <location evidence="1">Chromosome</location>
    </subcellularLocation>
    <subcellularLocation>
        <location evidence="2">Nucleus</location>
        <location evidence="2">Nucleolus</location>
    </subcellularLocation>
</comment>
<keyword evidence="12" id="KW-1185">Reference proteome</keyword>
<keyword evidence="5" id="KW-0597">Phosphoprotein</keyword>
<dbReference type="AlphaFoldDB" id="A0A068V7L0"/>
<feature type="compositionally biased region" description="Basic and acidic residues" evidence="10">
    <location>
        <begin position="155"/>
        <end position="164"/>
    </location>
</feature>
<feature type="compositionally biased region" description="Acidic residues" evidence="10">
    <location>
        <begin position="47"/>
        <end position="60"/>
    </location>
</feature>
<dbReference type="EMBL" id="HG739219">
    <property type="protein sequence ID" value="CDP16735.1"/>
    <property type="molecule type" value="Genomic_DNA"/>
</dbReference>
<feature type="compositionally biased region" description="Basic and acidic residues" evidence="10">
    <location>
        <begin position="116"/>
        <end position="148"/>
    </location>
</feature>
<evidence type="ECO:0000256" key="9">
    <source>
        <dbReference type="ARBA" id="ARBA00093307"/>
    </source>
</evidence>
<evidence type="ECO:0000256" key="10">
    <source>
        <dbReference type="SAM" id="MobiDB-lite"/>
    </source>
</evidence>
<evidence type="ECO:0000256" key="2">
    <source>
        <dbReference type="ARBA" id="ARBA00004604"/>
    </source>
</evidence>
<evidence type="ECO:0000256" key="6">
    <source>
        <dbReference type="ARBA" id="ARBA00022934"/>
    </source>
</evidence>
<keyword evidence="8" id="KW-0539">Nucleus</keyword>
<dbReference type="PANTHER" id="PTHR13557:SF1">
    <property type="entry name" value="COILED-COIL DOMAIN-CONTAINING PROTEIN 86"/>
    <property type="match status" value="1"/>
</dbReference>
<dbReference type="GO" id="GO:0005694">
    <property type="term" value="C:chromosome"/>
    <property type="evidence" value="ECO:0007669"/>
    <property type="project" value="UniProtKB-SubCell"/>
</dbReference>
<keyword evidence="6" id="KW-0164">Citrullination</keyword>
<dbReference type="PANTHER" id="PTHR13557">
    <property type="entry name" value="COILED-COIL DOMAIN-CONTAINING PROTEIN 86"/>
    <property type="match status" value="1"/>
</dbReference>
<dbReference type="OMA" id="WKAPRTH"/>
<organism evidence="11 12">
    <name type="scientific">Coffea canephora</name>
    <name type="common">Robusta coffee</name>
    <dbReference type="NCBI Taxonomy" id="49390"/>
    <lineage>
        <taxon>Eukaryota</taxon>
        <taxon>Viridiplantae</taxon>
        <taxon>Streptophyta</taxon>
        <taxon>Embryophyta</taxon>
        <taxon>Tracheophyta</taxon>
        <taxon>Spermatophyta</taxon>
        <taxon>Magnoliopsida</taxon>
        <taxon>eudicotyledons</taxon>
        <taxon>Gunneridae</taxon>
        <taxon>Pentapetalae</taxon>
        <taxon>asterids</taxon>
        <taxon>lamiids</taxon>
        <taxon>Gentianales</taxon>
        <taxon>Rubiaceae</taxon>
        <taxon>Ixoroideae</taxon>
        <taxon>Gardenieae complex</taxon>
        <taxon>Bertiereae - Coffeeae clade</taxon>
        <taxon>Coffeeae</taxon>
        <taxon>Coffea</taxon>
    </lineage>
</organism>
<evidence type="ECO:0000256" key="1">
    <source>
        <dbReference type="ARBA" id="ARBA00004286"/>
    </source>
</evidence>
<protein>
    <recommendedName>
        <fullName evidence="3">Coiled-coil domain-containing protein 86</fullName>
    </recommendedName>
</protein>
<dbReference type="GO" id="GO:0005730">
    <property type="term" value="C:nucleolus"/>
    <property type="evidence" value="ECO:0007669"/>
    <property type="project" value="UniProtKB-SubCell"/>
</dbReference>
<evidence type="ECO:0000256" key="5">
    <source>
        <dbReference type="ARBA" id="ARBA00022553"/>
    </source>
</evidence>
<keyword evidence="7" id="KW-0175">Coiled coil</keyword>
<proteinExistence type="predicted"/>
<feature type="compositionally biased region" description="Basic residues" evidence="10">
    <location>
        <begin position="180"/>
        <end position="194"/>
    </location>
</feature>
<name>A0A068V7L0_COFCA</name>
<dbReference type="InParanoid" id="A0A068V7L0"/>
<evidence type="ECO:0000313" key="12">
    <source>
        <dbReference type="Proteomes" id="UP000295252"/>
    </source>
</evidence>